<protein>
    <submittedName>
        <fullName evidence="2">Uncharacterized protein</fullName>
    </submittedName>
</protein>
<gene>
    <name evidence="2" type="ORF">BECKFW1821C_GA0114237_10412</name>
</gene>
<proteinExistence type="predicted"/>
<organism evidence="2">
    <name type="scientific">Candidatus Kentrum sp. FW</name>
    <dbReference type="NCBI Taxonomy" id="2126338"/>
    <lineage>
        <taxon>Bacteria</taxon>
        <taxon>Pseudomonadati</taxon>
        <taxon>Pseudomonadota</taxon>
        <taxon>Gammaproteobacteria</taxon>
        <taxon>Candidatus Kentrum</taxon>
    </lineage>
</organism>
<evidence type="ECO:0000313" key="2">
    <source>
        <dbReference type="EMBL" id="VFJ72938.1"/>
    </source>
</evidence>
<evidence type="ECO:0000256" key="1">
    <source>
        <dbReference type="SAM" id="Phobius"/>
    </source>
</evidence>
<feature type="transmembrane region" description="Helical" evidence="1">
    <location>
        <begin position="59"/>
        <end position="82"/>
    </location>
</feature>
<accession>A0A450TVL6</accession>
<dbReference type="EMBL" id="CAADFE010000041">
    <property type="protein sequence ID" value="VFJ72938.1"/>
    <property type="molecule type" value="Genomic_DNA"/>
</dbReference>
<sequence>MDSDSQDSEKHVYDELISKKVEIPQQVLQKGKYSKEDIEDIDKIDKAGDLKVRNTSRDVIAYGIKAMGLGIAISVFMFFAYVTVLGGVYVHHIYADVERIEVVLIAFLKYGLAIALGFLVNNVWGNLHKYK</sequence>
<keyword evidence="1" id="KW-1133">Transmembrane helix</keyword>
<name>A0A450TVL6_9GAMM</name>
<feature type="transmembrane region" description="Helical" evidence="1">
    <location>
        <begin position="102"/>
        <end position="124"/>
    </location>
</feature>
<dbReference type="AlphaFoldDB" id="A0A450TVL6"/>
<reference evidence="2" key="1">
    <citation type="submission" date="2019-02" db="EMBL/GenBank/DDBJ databases">
        <authorList>
            <person name="Gruber-Vodicka R. H."/>
            <person name="Seah K. B. B."/>
        </authorList>
    </citation>
    <scope>NUCLEOTIDE SEQUENCE</scope>
    <source>
        <strain evidence="2">BECK_BZ131</strain>
    </source>
</reference>
<keyword evidence="1" id="KW-0472">Membrane</keyword>
<keyword evidence="1" id="KW-0812">Transmembrane</keyword>